<feature type="region of interest" description="Disordered" evidence="1">
    <location>
        <begin position="230"/>
        <end position="254"/>
    </location>
</feature>
<protein>
    <submittedName>
        <fullName evidence="2">Uncharacterized protein</fullName>
    </submittedName>
</protein>
<feature type="compositionally biased region" description="Polar residues" evidence="1">
    <location>
        <begin position="394"/>
        <end position="408"/>
    </location>
</feature>
<evidence type="ECO:0000256" key="1">
    <source>
        <dbReference type="SAM" id="MobiDB-lite"/>
    </source>
</evidence>
<evidence type="ECO:0000313" key="2">
    <source>
        <dbReference type="EMBL" id="KAA6401499.1"/>
    </source>
</evidence>
<accession>A0A5J4X4Q5</accession>
<gene>
    <name evidence="2" type="ORF">EZS28_002982</name>
</gene>
<feature type="compositionally biased region" description="Polar residues" evidence="1">
    <location>
        <begin position="429"/>
        <end position="448"/>
    </location>
</feature>
<reference evidence="2 3" key="1">
    <citation type="submission" date="2019-03" db="EMBL/GenBank/DDBJ databases">
        <title>Single cell metagenomics reveals metabolic interactions within the superorganism composed of flagellate Streblomastix strix and complex community of Bacteroidetes bacteria on its surface.</title>
        <authorList>
            <person name="Treitli S.C."/>
            <person name="Kolisko M."/>
            <person name="Husnik F."/>
            <person name="Keeling P."/>
            <person name="Hampl V."/>
        </authorList>
    </citation>
    <scope>NUCLEOTIDE SEQUENCE [LARGE SCALE GENOMIC DNA]</scope>
    <source>
        <strain evidence="2">ST1C</strain>
    </source>
</reference>
<proteinExistence type="predicted"/>
<evidence type="ECO:0000313" key="3">
    <source>
        <dbReference type="Proteomes" id="UP000324800"/>
    </source>
</evidence>
<name>A0A5J4X4Q5_9EUKA</name>
<dbReference type="EMBL" id="SNRW01000381">
    <property type="protein sequence ID" value="KAA6401499.1"/>
    <property type="molecule type" value="Genomic_DNA"/>
</dbReference>
<comment type="caution">
    <text evidence="2">The sequence shown here is derived from an EMBL/GenBank/DDBJ whole genome shotgun (WGS) entry which is preliminary data.</text>
</comment>
<feature type="region of interest" description="Disordered" evidence="1">
    <location>
        <begin position="392"/>
        <end position="448"/>
    </location>
</feature>
<feature type="compositionally biased region" description="Basic residues" evidence="1">
    <location>
        <begin position="235"/>
        <end position="247"/>
    </location>
</feature>
<dbReference type="AlphaFoldDB" id="A0A5J4X4Q5"/>
<dbReference type="Proteomes" id="UP000324800">
    <property type="component" value="Unassembled WGS sequence"/>
</dbReference>
<sequence>MTTTTIIDMKKSETIGTISQIWEEVGGEGEQFQVKVQEIDRITRIWLKVCTQRLKDSDQDNLEHNAIDENMPYLQFKQLQELRFICQETVNRLPLLSEDPKRQVEIKVYTGEQVQYLNKMEQNDKFQNLMINMMNKLQGHSNEDEAMRLRMQILNRLSPEEQQRMKRGFGPQMKLTSFYEPQIQRKITEQNNNAIHFDMGWDIGSGTGEQQDKFQEDIVDESKYLEIRPLDKNSKKYKHRKRQRSLKKQSNNQAQTQWFYNNQVQDNHLGPLFSQMNYSGPPRWAPDQSNTKLRSRFPTSRKQKIVPLTLTDSQSQTTPYLNQNQSSILNVVLMAIFTNPFSVQKGKQHQLIAGEATQVFHALGETFSINGNVKRVASSTYCIASGQVGVAGTKPTNIQTEPSTQLQGNPIRESKIEKKGGRTPVRGKATSTNTSVVANQNQSEDQQR</sequence>
<organism evidence="2 3">
    <name type="scientific">Streblomastix strix</name>
    <dbReference type="NCBI Taxonomy" id="222440"/>
    <lineage>
        <taxon>Eukaryota</taxon>
        <taxon>Metamonada</taxon>
        <taxon>Preaxostyla</taxon>
        <taxon>Oxymonadida</taxon>
        <taxon>Streblomastigidae</taxon>
        <taxon>Streblomastix</taxon>
    </lineage>
</organism>